<sequence length="65" mass="6722">MHAPADSVARLEHDDSGSGSGEVASGGQSCDASTDDDDQGPTILVDEGLRSSLARTECPLHRGRK</sequence>
<dbReference type="EMBL" id="CAEZYW010000173">
    <property type="protein sequence ID" value="CAB4747659.1"/>
    <property type="molecule type" value="Genomic_DNA"/>
</dbReference>
<feature type="region of interest" description="Disordered" evidence="1">
    <location>
        <begin position="1"/>
        <end position="65"/>
    </location>
</feature>
<protein>
    <submittedName>
        <fullName evidence="2">Unannotated protein</fullName>
    </submittedName>
</protein>
<organism evidence="2">
    <name type="scientific">freshwater metagenome</name>
    <dbReference type="NCBI Taxonomy" id="449393"/>
    <lineage>
        <taxon>unclassified sequences</taxon>
        <taxon>metagenomes</taxon>
        <taxon>ecological metagenomes</taxon>
    </lineage>
</organism>
<evidence type="ECO:0000313" key="2">
    <source>
        <dbReference type="EMBL" id="CAB4747659.1"/>
    </source>
</evidence>
<evidence type="ECO:0000256" key="1">
    <source>
        <dbReference type="SAM" id="MobiDB-lite"/>
    </source>
</evidence>
<dbReference type="AlphaFoldDB" id="A0A6J6TMP8"/>
<gene>
    <name evidence="2" type="ORF">UFOPK2786_01120</name>
</gene>
<name>A0A6J6TMP8_9ZZZZ</name>
<proteinExistence type="predicted"/>
<reference evidence="2" key="1">
    <citation type="submission" date="2020-05" db="EMBL/GenBank/DDBJ databases">
        <authorList>
            <person name="Chiriac C."/>
            <person name="Salcher M."/>
            <person name="Ghai R."/>
            <person name="Kavagutti S V."/>
        </authorList>
    </citation>
    <scope>NUCLEOTIDE SEQUENCE</scope>
</reference>
<accession>A0A6J6TMP8</accession>